<proteinExistence type="predicted"/>
<protein>
    <submittedName>
        <fullName evidence="1">Uncharacterized protein</fullName>
    </submittedName>
</protein>
<keyword evidence="2" id="KW-1185">Reference proteome</keyword>
<organism evidence="1 2">
    <name type="scientific">Armillaria ostoyae</name>
    <name type="common">Armillaria root rot fungus</name>
    <dbReference type="NCBI Taxonomy" id="47428"/>
    <lineage>
        <taxon>Eukaryota</taxon>
        <taxon>Fungi</taxon>
        <taxon>Dikarya</taxon>
        <taxon>Basidiomycota</taxon>
        <taxon>Agaricomycotina</taxon>
        <taxon>Agaricomycetes</taxon>
        <taxon>Agaricomycetidae</taxon>
        <taxon>Agaricales</taxon>
        <taxon>Marasmiineae</taxon>
        <taxon>Physalacriaceae</taxon>
        <taxon>Armillaria</taxon>
    </lineage>
</organism>
<dbReference type="EMBL" id="FUEG01000001">
    <property type="protein sequence ID" value="SJK96758.1"/>
    <property type="molecule type" value="Genomic_DNA"/>
</dbReference>
<name>A0A284QJW8_ARMOS</name>
<dbReference type="Proteomes" id="UP000219338">
    <property type="component" value="Unassembled WGS sequence"/>
</dbReference>
<reference evidence="2" key="1">
    <citation type="journal article" date="2017" name="Nat. Ecol. Evol.">
        <title>Genome expansion and lineage-specific genetic innovations in the forest pathogenic fungi Armillaria.</title>
        <authorList>
            <person name="Sipos G."/>
            <person name="Prasanna A.N."/>
            <person name="Walter M.C."/>
            <person name="O'Connor E."/>
            <person name="Balint B."/>
            <person name="Krizsan K."/>
            <person name="Kiss B."/>
            <person name="Hess J."/>
            <person name="Varga T."/>
            <person name="Slot J."/>
            <person name="Riley R."/>
            <person name="Boka B."/>
            <person name="Rigling D."/>
            <person name="Barry K."/>
            <person name="Lee J."/>
            <person name="Mihaltcheva S."/>
            <person name="LaButti K."/>
            <person name="Lipzen A."/>
            <person name="Waldron R."/>
            <person name="Moloney N.M."/>
            <person name="Sperisen C."/>
            <person name="Kredics L."/>
            <person name="Vagvoelgyi C."/>
            <person name="Patrignani A."/>
            <person name="Fitzpatrick D."/>
            <person name="Nagy I."/>
            <person name="Doyle S."/>
            <person name="Anderson J.B."/>
            <person name="Grigoriev I.V."/>
            <person name="Gueldener U."/>
            <person name="Muensterkoetter M."/>
            <person name="Nagy L.G."/>
        </authorList>
    </citation>
    <scope>NUCLEOTIDE SEQUENCE [LARGE SCALE GENOMIC DNA]</scope>
    <source>
        <strain evidence="2">C18/9</strain>
    </source>
</reference>
<evidence type="ECO:0000313" key="1">
    <source>
        <dbReference type="EMBL" id="SJK96758.1"/>
    </source>
</evidence>
<evidence type="ECO:0000313" key="2">
    <source>
        <dbReference type="Proteomes" id="UP000219338"/>
    </source>
</evidence>
<accession>A0A284QJW8</accession>
<dbReference type="AlphaFoldDB" id="A0A284QJW8"/>
<sequence>MKLKLEGRPSTGPQLRTGMMSFHCLYPRVSWAQSLMDEGPLYASGRLLAGITELRGVFVGAAQVHFTGSPVVVSIPATPPLRTSKQTRVTYFCSLQGPVTDVEERGGCRTSIIDSPPNDLP</sequence>
<gene>
    <name evidence="1" type="ORF">ARMOST_00003</name>
</gene>